<gene>
    <name evidence="3" type="ORF">BN112_1774</name>
</gene>
<evidence type="ECO:0000313" key="3">
    <source>
        <dbReference type="EMBL" id="CCJ53691.1"/>
    </source>
</evidence>
<dbReference type="InterPro" id="IPR011008">
    <property type="entry name" value="Dimeric_a/b-barrel"/>
</dbReference>
<dbReference type="InterPro" id="IPR012577">
    <property type="entry name" value="NIPSNAP"/>
</dbReference>
<dbReference type="PANTHER" id="PTHR21017:SF17">
    <property type="entry name" value="PROTEIN NIPSNAP"/>
    <property type="match status" value="1"/>
</dbReference>
<dbReference type="PANTHER" id="PTHR21017">
    <property type="entry name" value="NIPSNAP-RELATED"/>
    <property type="match status" value="1"/>
</dbReference>
<evidence type="ECO:0000256" key="1">
    <source>
        <dbReference type="ARBA" id="ARBA00005291"/>
    </source>
</evidence>
<dbReference type="AlphaFoldDB" id="A0A0C6P631"/>
<name>A0A0C6P631_BORBO</name>
<dbReference type="Gene3D" id="3.30.70.100">
    <property type="match status" value="1"/>
</dbReference>
<dbReference type="Pfam" id="PF07978">
    <property type="entry name" value="NIPSNAP"/>
    <property type="match status" value="1"/>
</dbReference>
<reference evidence="3 4" key="1">
    <citation type="journal article" date="2012" name="BMC Genomics">
        <title>Comparative genomics of the classical Bordetella subspecies: the evolution and exchange of virulence-associated diversity amongst closely related pathogens.</title>
        <authorList>
            <person name="Park J."/>
            <person name="Zhang Y."/>
            <person name="Buboltz A.M."/>
            <person name="Zhang X."/>
            <person name="Schuster S.C."/>
            <person name="Ahuja U."/>
            <person name="Liu M."/>
            <person name="Miller J.F."/>
            <person name="Sebaihia M."/>
            <person name="Bentley S.D."/>
            <person name="Parkhill J."/>
            <person name="Harvill E.T."/>
        </authorList>
    </citation>
    <scope>NUCLEOTIDE SEQUENCE [LARGE SCALE GENOMIC DNA]</scope>
    <source>
        <strain evidence="3 4">253</strain>
    </source>
</reference>
<dbReference type="RefSeq" id="WP_003810016.1">
    <property type="nucleotide sequence ID" value="NC_019382.1"/>
</dbReference>
<accession>A0A0C6P631</accession>
<dbReference type="EMBL" id="HE965806">
    <property type="protein sequence ID" value="CCJ53691.1"/>
    <property type="molecule type" value="Genomic_DNA"/>
</dbReference>
<dbReference type="OrthoDB" id="8905985at2"/>
<feature type="domain" description="NIPSNAP" evidence="2">
    <location>
        <begin position="4"/>
        <end position="102"/>
    </location>
</feature>
<organism evidence="3 4">
    <name type="scientific">Bordetella bronchiseptica 253</name>
    <dbReference type="NCBI Taxonomy" id="568707"/>
    <lineage>
        <taxon>Bacteria</taxon>
        <taxon>Pseudomonadati</taxon>
        <taxon>Pseudomonadota</taxon>
        <taxon>Betaproteobacteria</taxon>
        <taxon>Burkholderiales</taxon>
        <taxon>Alcaligenaceae</taxon>
        <taxon>Bordetella</taxon>
    </lineage>
</organism>
<dbReference type="GeneID" id="69601700"/>
<dbReference type="KEGG" id="bbh:BN112_1774"/>
<comment type="similarity">
    <text evidence="1">Belongs to the NipSnap family.</text>
</comment>
<evidence type="ECO:0000313" key="4">
    <source>
        <dbReference type="Proteomes" id="UP000007564"/>
    </source>
</evidence>
<dbReference type="HOGENOM" id="CLU_097061_2_1_4"/>
<protein>
    <recommendedName>
        <fullName evidence="2">NIPSNAP domain-containing protein</fullName>
    </recommendedName>
</protein>
<evidence type="ECO:0000259" key="2">
    <source>
        <dbReference type="Pfam" id="PF07978"/>
    </source>
</evidence>
<dbReference type="InterPro" id="IPR051557">
    <property type="entry name" value="NipSnap_domain"/>
</dbReference>
<dbReference type="SUPFAM" id="SSF54909">
    <property type="entry name" value="Dimeric alpha+beta barrel"/>
    <property type="match status" value="1"/>
</dbReference>
<dbReference type="Proteomes" id="UP000007564">
    <property type="component" value="Chromosome"/>
</dbReference>
<sequence length="104" mass="12155">MFIEERDYRIKPGKAGLFVATYEAHGLALQKKYLGRFLGYFMSEIGELNHVVAWWAYDSLDERDAARSRMLADPQWQAYLERVTDLIDLQQTRILKPVSFSPIQ</sequence>
<proteinExistence type="inferred from homology"/>